<dbReference type="EMBL" id="AP024601">
    <property type="protein sequence ID" value="BCU80492.1"/>
    <property type="molecule type" value="Genomic_DNA"/>
</dbReference>
<dbReference type="Proteomes" id="UP000677436">
    <property type="component" value="Chromosome"/>
</dbReference>
<dbReference type="KEGG" id="pabs:JIR001_02750"/>
<feature type="transmembrane region" description="Helical" evidence="1">
    <location>
        <begin position="41"/>
        <end position="58"/>
    </location>
</feature>
<dbReference type="AlphaFoldDB" id="A0A8D5ZM47"/>
<evidence type="ECO:0000313" key="3">
    <source>
        <dbReference type="Proteomes" id="UP000677436"/>
    </source>
</evidence>
<keyword evidence="3" id="KW-1185">Reference proteome</keyword>
<proteinExistence type="predicted"/>
<keyword evidence="1" id="KW-0812">Transmembrane</keyword>
<name>A0A8D5ZM47_9BACL</name>
<sequence length="90" mass="10657">MMTIPAVPDSHRDAFIESFFFRFAMDKGKVRFRASRRNRTFVAYKGFCTVTFMVIPHYDMNRKQRFSSCELPLNNDRKLPFPPVEQGIFV</sequence>
<keyword evidence="1" id="KW-0472">Membrane</keyword>
<protein>
    <submittedName>
        <fullName evidence="2">Uncharacterized protein</fullName>
    </submittedName>
</protein>
<reference evidence="2" key="1">
    <citation type="journal article" date="2013" name="Int. J. Syst. Evol. Microbiol.">
        <title>Polycladomyces abyssicola gen. nov., sp. nov., a thermophilic filamentous bacterium isolated from hemipelagic sediment.</title>
        <authorList>
            <person name="Tsubouchi T."/>
            <person name="Shimane Y."/>
            <person name="Mori K."/>
            <person name="Usui K."/>
            <person name="Hiraki T."/>
            <person name="Tame A."/>
            <person name="Uematsu K."/>
            <person name="Maruyama T."/>
            <person name="Hatada Y."/>
        </authorList>
    </citation>
    <scope>NUCLEOTIDE SEQUENCE</scope>
    <source>
        <strain evidence="2">JIR-001</strain>
    </source>
</reference>
<gene>
    <name evidence="2" type="ORF">JIR001_02750</name>
</gene>
<organism evidence="2 3">
    <name type="scientific">Polycladomyces abyssicola</name>
    <dbReference type="NCBI Taxonomy" id="1125966"/>
    <lineage>
        <taxon>Bacteria</taxon>
        <taxon>Bacillati</taxon>
        <taxon>Bacillota</taxon>
        <taxon>Bacilli</taxon>
        <taxon>Bacillales</taxon>
        <taxon>Thermoactinomycetaceae</taxon>
        <taxon>Polycladomyces</taxon>
    </lineage>
</organism>
<evidence type="ECO:0000313" key="2">
    <source>
        <dbReference type="EMBL" id="BCU80492.1"/>
    </source>
</evidence>
<reference evidence="2" key="2">
    <citation type="journal article" date="2021" name="Microbiol. Resour. Announc.">
        <title>Complete Genome Sequence of Polycladomyces abyssicola JIR-001T, Isolated from Hemipelagic Sediment in Deep Seawater.</title>
        <authorList>
            <person name="Tsubouchi T."/>
            <person name="Kaneko Y."/>
        </authorList>
    </citation>
    <scope>NUCLEOTIDE SEQUENCE</scope>
    <source>
        <strain evidence="2">JIR-001</strain>
    </source>
</reference>
<evidence type="ECO:0000256" key="1">
    <source>
        <dbReference type="SAM" id="Phobius"/>
    </source>
</evidence>
<keyword evidence="1" id="KW-1133">Transmembrane helix</keyword>
<accession>A0A8D5ZM47</accession>